<dbReference type="Proteomes" id="UP000798662">
    <property type="component" value="Chromosome 1"/>
</dbReference>
<name>A0ACC3BRT8_PYRYE</name>
<evidence type="ECO:0000313" key="1">
    <source>
        <dbReference type="EMBL" id="KAK1860700.1"/>
    </source>
</evidence>
<dbReference type="EMBL" id="CM020618">
    <property type="protein sequence ID" value="KAK1860700.1"/>
    <property type="molecule type" value="Genomic_DNA"/>
</dbReference>
<gene>
    <name evidence="1" type="ORF">I4F81_003288</name>
</gene>
<reference evidence="1" key="1">
    <citation type="submission" date="2019-11" db="EMBL/GenBank/DDBJ databases">
        <title>Nori genome reveals adaptations in red seaweeds to the harsh intertidal environment.</title>
        <authorList>
            <person name="Wang D."/>
            <person name="Mao Y."/>
        </authorList>
    </citation>
    <scope>NUCLEOTIDE SEQUENCE</scope>
    <source>
        <tissue evidence="1">Gametophyte</tissue>
    </source>
</reference>
<keyword evidence="2" id="KW-1185">Reference proteome</keyword>
<proteinExistence type="predicted"/>
<sequence>MLENVFAFLLELGKEIVRTFRTSSSDAAPTSARIRFKKTSGKSSRSFFGPPAACLAATASSSFLIWSALRNCGVVVILCLTAAHTCFAVLSDSASALDWRSLCWSSSSLTLEPTNRDRSPEGSRRVSNRV</sequence>
<organism evidence="1 2">
    <name type="scientific">Pyropia yezoensis</name>
    <name type="common">Susabi-nori</name>
    <name type="synonym">Porphyra yezoensis</name>
    <dbReference type="NCBI Taxonomy" id="2788"/>
    <lineage>
        <taxon>Eukaryota</taxon>
        <taxon>Rhodophyta</taxon>
        <taxon>Bangiophyceae</taxon>
        <taxon>Bangiales</taxon>
        <taxon>Bangiaceae</taxon>
        <taxon>Pyropia</taxon>
    </lineage>
</organism>
<accession>A0ACC3BRT8</accession>
<evidence type="ECO:0000313" key="2">
    <source>
        <dbReference type="Proteomes" id="UP000798662"/>
    </source>
</evidence>
<protein>
    <submittedName>
        <fullName evidence="1">Uncharacterized protein</fullName>
    </submittedName>
</protein>
<comment type="caution">
    <text evidence="1">The sequence shown here is derived from an EMBL/GenBank/DDBJ whole genome shotgun (WGS) entry which is preliminary data.</text>
</comment>